<evidence type="ECO:0000313" key="1">
    <source>
        <dbReference type="EMBL" id="KAH6922001.1"/>
    </source>
</evidence>
<comment type="caution">
    <text evidence="1">The sequence shown here is derived from an EMBL/GenBank/DDBJ whole genome shotgun (WGS) entry which is preliminary data.</text>
</comment>
<protein>
    <submittedName>
        <fullName evidence="1">Uncharacterized protein</fullName>
    </submittedName>
</protein>
<organism evidence="1 2">
    <name type="scientific">Hyalomma asiaticum</name>
    <name type="common">Tick</name>
    <dbReference type="NCBI Taxonomy" id="266040"/>
    <lineage>
        <taxon>Eukaryota</taxon>
        <taxon>Metazoa</taxon>
        <taxon>Ecdysozoa</taxon>
        <taxon>Arthropoda</taxon>
        <taxon>Chelicerata</taxon>
        <taxon>Arachnida</taxon>
        <taxon>Acari</taxon>
        <taxon>Parasitiformes</taxon>
        <taxon>Ixodida</taxon>
        <taxon>Ixodoidea</taxon>
        <taxon>Ixodidae</taxon>
        <taxon>Hyalomminae</taxon>
        <taxon>Hyalomma</taxon>
    </lineage>
</organism>
<sequence>MENARKRSFQPRFTRRGLLSHARQAGLQAQEQDQQRDIADGLDCLRNFTVVLQLIRALFEYVGYAGLVFWLMPQQMPRAIL</sequence>
<keyword evidence="2" id="KW-1185">Reference proteome</keyword>
<dbReference type="EMBL" id="CM023489">
    <property type="protein sequence ID" value="KAH6922001.1"/>
    <property type="molecule type" value="Genomic_DNA"/>
</dbReference>
<accession>A0ACB7RJS7</accession>
<proteinExistence type="predicted"/>
<evidence type="ECO:0000313" key="2">
    <source>
        <dbReference type="Proteomes" id="UP000821845"/>
    </source>
</evidence>
<reference evidence="1" key="1">
    <citation type="submission" date="2020-05" db="EMBL/GenBank/DDBJ databases">
        <title>Large-scale comparative analyses of tick genomes elucidate their genetic diversity and vector capacities.</title>
        <authorList>
            <person name="Jia N."/>
            <person name="Wang J."/>
            <person name="Shi W."/>
            <person name="Du L."/>
            <person name="Sun Y."/>
            <person name="Zhan W."/>
            <person name="Jiang J."/>
            <person name="Wang Q."/>
            <person name="Zhang B."/>
            <person name="Ji P."/>
            <person name="Sakyi L.B."/>
            <person name="Cui X."/>
            <person name="Yuan T."/>
            <person name="Jiang B."/>
            <person name="Yang W."/>
            <person name="Lam T.T.-Y."/>
            <person name="Chang Q."/>
            <person name="Ding S."/>
            <person name="Wang X."/>
            <person name="Zhu J."/>
            <person name="Ruan X."/>
            <person name="Zhao L."/>
            <person name="Wei J."/>
            <person name="Que T."/>
            <person name="Du C."/>
            <person name="Cheng J."/>
            <person name="Dai P."/>
            <person name="Han X."/>
            <person name="Huang E."/>
            <person name="Gao Y."/>
            <person name="Liu J."/>
            <person name="Shao H."/>
            <person name="Ye R."/>
            <person name="Li L."/>
            <person name="Wei W."/>
            <person name="Wang X."/>
            <person name="Wang C."/>
            <person name="Yang T."/>
            <person name="Huo Q."/>
            <person name="Li W."/>
            <person name="Guo W."/>
            <person name="Chen H."/>
            <person name="Zhou L."/>
            <person name="Ni X."/>
            <person name="Tian J."/>
            <person name="Zhou Y."/>
            <person name="Sheng Y."/>
            <person name="Liu T."/>
            <person name="Pan Y."/>
            <person name="Xia L."/>
            <person name="Li J."/>
            <person name="Zhao F."/>
            <person name="Cao W."/>
        </authorList>
    </citation>
    <scope>NUCLEOTIDE SEQUENCE</scope>
    <source>
        <strain evidence="1">Hyas-2018</strain>
    </source>
</reference>
<gene>
    <name evidence="1" type="ORF">HPB50_007299</name>
</gene>
<dbReference type="Proteomes" id="UP000821845">
    <property type="component" value="Chromosome 9"/>
</dbReference>
<name>A0ACB7RJS7_HYAAI</name>